<name>A0A376FMW4_ENTAS</name>
<dbReference type="AlphaFoldDB" id="A0A376FMW4"/>
<organism evidence="1 2">
    <name type="scientific">Enterobacter asburiae</name>
    <dbReference type="NCBI Taxonomy" id="61645"/>
    <lineage>
        <taxon>Bacteria</taxon>
        <taxon>Pseudomonadati</taxon>
        <taxon>Pseudomonadota</taxon>
        <taxon>Gammaproteobacteria</taxon>
        <taxon>Enterobacterales</taxon>
        <taxon>Enterobacteriaceae</taxon>
        <taxon>Enterobacter</taxon>
        <taxon>Enterobacter cloacae complex</taxon>
    </lineage>
</organism>
<sequence length="336" mass="40081">MKVLFLCPRFFNYENEISDGLRRAGATVDYFDEKPFNNVFFKILLRLWKDNNFLKRISDAYFEKILLQTNDDYDYVIVLKGESLNRKNLLKFKNKYKKAKFIYYAWDSIKNYPHIQEYLNLFDRVFTFDDNDAREYDFMTHLPLFYSPDFVSTAKKDASKNFKPSIAFLGTVHSDRYRLLGEIYEKYKNEYDLRFVLYFPSIVVLAGFLLTNIKSIIRFRLFSFTLRSRNKKQIASFFSSADAVLDIQHPRQTGLTMRTIECLPLKRKFITTNSRVKNYDFYSAENFYFIDRDNIQIDSGFFEIPYNDAHLDAISRYSVDSWVKTLCSTDIREDVV</sequence>
<evidence type="ECO:0000313" key="1">
    <source>
        <dbReference type="EMBL" id="STD27632.1"/>
    </source>
</evidence>
<protein>
    <submittedName>
        <fullName evidence="1">Lipopolysaccharide core biosynthesis protein</fullName>
    </submittedName>
</protein>
<gene>
    <name evidence="1" type="ORF">NCTC12123_06252</name>
</gene>
<dbReference type="EMBL" id="UFYI01000007">
    <property type="protein sequence ID" value="STD27632.1"/>
    <property type="molecule type" value="Genomic_DNA"/>
</dbReference>
<accession>A0A376FMW4</accession>
<proteinExistence type="predicted"/>
<reference evidence="1 2" key="1">
    <citation type="submission" date="2018-06" db="EMBL/GenBank/DDBJ databases">
        <authorList>
            <consortium name="Pathogen Informatics"/>
            <person name="Doyle S."/>
        </authorList>
    </citation>
    <scope>NUCLEOTIDE SEQUENCE [LARGE SCALE GENOMIC DNA]</scope>
    <source>
        <strain evidence="1 2">NCTC12123</strain>
    </source>
</reference>
<dbReference type="Proteomes" id="UP000255163">
    <property type="component" value="Unassembled WGS sequence"/>
</dbReference>
<dbReference type="RefSeq" id="WP_047647356.1">
    <property type="nucleotide sequence ID" value="NZ_AP029016.1"/>
</dbReference>
<evidence type="ECO:0000313" key="2">
    <source>
        <dbReference type="Proteomes" id="UP000255163"/>
    </source>
</evidence>